<protein>
    <submittedName>
        <fullName evidence="5">Uncharacterized protein</fullName>
    </submittedName>
</protein>
<organism evidence="5 6">
    <name type="scientific">Diploscapter pachys</name>
    <dbReference type="NCBI Taxonomy" id="2018661"/>
    <lineage>
        <taxon>Eukaryota</taxon>
        <taxon>Metazoa</taxon>
        <taxon>Ecdysozoa</taxon>
        <taxon>Nematoda</taxon>
        <taxon>Chromadorea</taxon>
        <taxon>Rhabditida</taxon>
        <taxon>Rhabditina</taxon>
        <taxon>Rhabditomorpha</taxon>
        <taxon>Rhabditoidea</taxon>
        <taxon>Rhabditidae</taxon>
        <taxon>Diploscapter</taxon>
    </lineage>
</organism>
<feature type="compositionally biased region" description="Low complexity" evidence="4">
    <location>
        <begin position="255"/>
        <end position="266"/>
    </location>
</feature>
<dbReference type="Proteomes" id="UP000218231">
    <property type="component" value="Unassembled WGS sequence"/>
</dbReference>
<dbReference type="Pfam" id="PF12796">
    <property type="entry name" value="Ank_2"/>
    <property type="match status" value="2"/>
</dbReference>
<dbReference type="InterPro" id="IPR036770">
    <property type="entry name" value="Ankyrin_rpt-contain_sf"/>
</dbReference>
<feature type="region of interest" description="Disordered" evidence="4">
    <location>
        <begin position="248"/>
        <end position="269"/>
    </location>
</feature>
<feature type="repeat" description="ANK" evidence="3">
    <location>
        <begin position="513"/>
        <end position="557"/>
    </location>
</feature>
<dbReference type="GO" id="GO:0005829">
    <property type="term" value="C:cytosol"/>
    <property type="evidence" value="ECO:0007669"/>
    <property type="project" value="TreeGrafter"/>
</dbReference>
<dbReference type="GO" id="GO:0051059">
    <property type="term" value="F:NF-kappaB binding"/>
    <property type="evidence" value="ECO:0007669"/>
    <property type="project" value="TreeGrafter"/>
</dbReference>
<dbReference type="InterPro" id="IPR051070">
    <property type="entry name" value="NF-kappa-B_inhibitor"/>
</dbReference>
<feature type="compositionally biased region" description="Low complexity" evidence="4">
    <location>
        <begin position="636"/>
        <end position="647"/>
    </location>
</feature>
<keyword evidence="6" id="KW-1185">Reference proteome</keyword>
<name>A0A2A2KNQ7_9BILA</name>
<dbReference type="STRING" id="2018661.A0A2A2KNQ7"/>
<evidence type="ECO:0000256" key="1">
    <source>
        <dbReference type="ARBA" id="ARBA00022737"/>
    </source>
</evidence>
<evidence type="ECO:0000313" key="6">
    <source>
        <dbReference type="Proteomes" id="UP000218231"/>
    </source>
</evidence>
<dbReference type="PROSITE" id="PS50297">
    <property type="entry name" value="ANK_REP_REGION"/>
    <property type="match status" value="2"/>
</dbReference>
<proteinExistence type="predicted"/>
<dbReference type="PROSITE" id="PS50088">
    <property type="entry name" value="ANK_REPEAT"/>
    <property type="match status" value="3"/>
</dbReference>
<evidence type="ECO:0000313" key="5">
    <source>
        <dbReference type="EMBL" id="PAV75477.1"/>
    </source>
</evidence>
<dbReference type="OrthoDB" id="10254947at2759"/>
<feature type="region of interest" description="Disordered" evidence="4">
    <location>
        <begin position="632"/>
        <end position="653"/>
    </location>
</feature>
<dbReference type="PANTHER" id="PTHR46680">
    <property type="entry name" value="NF-KAPPA-B INHIBITOR ALPHA"/>
    <property type="match status" value="1"/>
</dbReference>
<feature type="region of interest" description="Disordered" evidence="4">
    <location>
        <begin position="106"/>
        <end position="169"/>
    </location>
</feature>
<feature type="compositionally biased region" description="Basic and acidic residues" evidence="4">
    <location>
        <begin position="106"/>
        <end position="160"/>
    </location>
</feature>
<dbReference type="GO" id="GO:0071356">
    <property type="term" value="P:cellular response to tumor necrosis factor"/>
    <property type="evidence" value="ECO:0007669"/>
    <property type="project" value="TreeGrafter"/>
</dbReference>
<feature type="region of interest" description="Disordered" evidence="4">
    <location>
        <begin position="296"/>
        <end position="362"/>
    </location>
</feature>
<comment type="caution">
    <text evidence="5">The sequence shown here is derived from an EMBL/GenBank/DDBJ whole genome shotgun (WGS) entry which is preliminary data.</text>
</comment>
<feature type="repeat" description="ANK" evidence="3">
    <location>
        <begin position="479"/>
        <end position="502"/>
    </location>
</feature>
<dbReference type="AlphaFoldDB" id="A0A2A2KNQ7"/>
<sequence length="653" mass="71034">MTTVAAPQLPPAANLASKEAELVARAVPCVDDVTQQITQKIEQLTMQEGQTQKKNNKMVYSVTPSDFVTLQSNRSSALAKKTNTTSKFLHGGPALFADLLNKDAIEKDKPSDSEKDKESKELENKADDAKEEKTEKSDDKEEIKENADDEEKRKDAKDGDGELLSRGPVRNAHAANAPQHHPYQYGAPNQYGTAVQSTVQDYSAFSGYGGGYECGAHWIDSPETLGCMSSTSSPKSILSDQGYISSVSPAQKIESPSQSKTSQSPPLVGQHVLQNGQENLPEHLSDFILSFSRQYKEEEDANRAQNQANARPGSADSGVESPMSARSAPYHSPEVPQGGNSGPTTPSLTAARLSPRSKIGEPTAKQRLHAIIKDTELAAGFHWALTAALKNPCTPDSQSLKDEDGDSPLHIVVAHVDLGKIYALTEQLKKMTDSSRFFDEPNKYNETPLFIAVMQRQPEVVAYFLELGANPNVQTLRSDRDTALHYAASRGMNEIVEQLLSHPGIRLNELNGRGLTPLHCAIKNHGVVDERTQLPINNMGVIEALLKAGADPTVADATNGRTIVHMAVEKMNVELIDILKSNVDDDQFTELANTVDYNSESPVDLLELPSSQMHNKNTRQVIYIRLLASGAVSGKSQSNPNSQAQSPFTDTTN</sequence>
<dbReference type="EMBL" id="LIAE01008088">
    <property type="protein sequence ID" value="PAV75477.1"/>
    <property type="molecule type" value="Genomic_DNA"/>
</dbReference>
<evidence type="ECO:0000256" key="2">
    <source>
        <dbReference type="ARBA" id="ARBA00023043"/>
    </source>
</evidence>
<evidence type="ECO:0000256" key="4">
    <source>
        <dbReference type="SAM" id="MobiDB-lite"/>
    </source>
</evidence>
<feature type="repeat" description="ANK" evidence="3">
    <location>
        <begin position="444"/>
        <end position="476"/>
    </location>
</feature>
<accession>A0A2A2KNQ7</accession>
<evidence type="ECO:0000256" key="3">
    <source>
        <dbReference type="PROSITE-ProRule" id="PRU00023"/>
    </source>
</evidence>
<dbReference type="SMART" id="SM00248">
    <property type="entry name" value="ANK"/>
    <property type="match status" value="5"/>
</dbReference>
<dbReference type="SUPFAM" id="SSF48403">
    <property type="entry name" value="Ankyrin repeat"/>
    <property type="match status" value="1"/>
</dbReference>
<gene>
    <name evidence="5" type="ORF">WR25_16230</name>
</gene>
<dbReference type="InterPro" id="IPR002110">
    <property type="entry name" value="Ankyrin_rpt"/>
</dbReference>
<dbReference type="Gene3D" id="1.25.40.20">
    <property type="entry name" value="Ankyrin repeat-containing domain"/>
    <property type="match status" value="1"/>
</dbReference>
<keyword evidence="1" id="KW-0677">Repeat</keyword>
<dbReference type="PANTHER" id="PTHR46680:SF3">
    <property type="entry name" value="NF-KAPPA-B INHIBITOR CACTUS"/>
    <property type="match status" value="1"/>
</dbReference>
<reference evidence="5 6" key="1">
    <citation type="journal article" date="2017" name="Curr. Biol.">
        <title>Genome architecture and evolution of a unichromosomal asexual nematode.</title>
        <authorList>
            <person name="Fradin H."/>
            <person name="Zegar C."/>
            <person name="Gutwein M."/>
            <person name="Lucas J."/>
            <person name="Kovtun M."/>
            <person name="Corcoran D."/>
            <person name="Baugh L.R."/>
            <person name="Kiontke K."/>
            <person name="Gunsalus K."/>
            <person name="Fitch D.H."/>
            <person name="Piano F."/>
        </authorList>
    </citation>
    <scope>NUCLEOTIDE SEQUENCE [LARGE SCALE GENOMIC DNA]</scope>
    <source>
        <strain evidence="5">PF1309</strain>
    </source>
</reference>
<keyword evidence="2 3" id="KW-0040">ANK repeat</keyword>